<evidence type="ECO:0000256" key="2">
    <source>
        <dbReference type="SAM" id="Phobius"/>
    </source>
</evidence>
<sequence>MADMIPQAYAAHNPDGLTRENQPKKGSIFPKRIQPRKKNTFAVVTTISNACIITCTIMVTTEKVQQMEGGRSKRSSHAFICFFAMLQIIINYLSRTGRYPQLPI</sequence>
<dbReference type="EMBL" id="LXQC01000013">
    <property type="protein sequence ID" value="TFE72916.1"/>
    <property type="molecule type" value="Genomic_DNA"/>
</dbReference>
<keyword evidence="4" id="KW-1185">Reference proteome</keyword>
<evidence type="ECO:0000313" key="4">
    <source>
        <dbReference type="Proteomes" id="UP000297713"/>
    </source>
</evidence>
<protein>
    <submittedName>
        <fullName evidence="3">Uncharacterized protein</fullName>
    </submittedName>
</protein>
<dbReference type="AlphaFoldDB" id="A0A4Y8PHN7"/>
<evidence type="ECO:0000313" key="3">
    <source>
        <dbReference type="EMBL" id="TFE72916.1"/>
    </source>
</evidence>
<accession>A0A4Y8PHN7</accession>
<keyword evidence="2" id="KW-0812">Transmembrane</keyword>
<feature type="transmembrane region" description="Helical" evidence="2">
    <location>
        <begin position="41"/>
        <end position="61"/>
    </location>
</feature>
<evidence type="ECO:0000256" key="1">
    <source>
        <dbReference type="SAM" id="MobiDB-lite"/>
    </source>
</evidence>
<comment type="caution">
    <text evidence="3">The sequence shown here is derived from an EMBL/GenBank/DDBJ whole genome shotgun (WGS) entry which is preliminary data.</text>
</comment>
<organism evidence="3 4">
    <name type="scientific">Methylacidiphilum caldifontis</name>
    <dbReference type="NCBI Taxonomy" id="2795386"/>
    <lineage>
        <taxon>Bacteria</taxon>
        <taxon>Pseudomonadati</taxon>
        <taxon>Verrucomicrobiota</taxon>
        <taxon>Methylacidiphilae</taxon>
        <taxon>Methylacidiphilales</taxon>
        <taxon>Methylacidiphilaceae</taxon>
        <taxon>Methylacidiphilum (ex Ratnadevi et al. 2023)</taxon>
    </lineage>
</organism>
<proteinExistence type="predicted"/>
<keyword evidence="2" id="KW-0472">Membrane</keyword>
<reference evidence="3 4" key="1">
    <citation type="submission" date="2016-05" db="EMBL/GenBank/DDBJ databases">
        <title>Diversity and Homogeneity among Thermoacidophilic Verrucomicrobia Methanotrophs Linked with Geographical Origin.</title>
        <authorList>
            <person name="Erikstad H.-A."/>
            <person name="Smestad N.B."/>
            <person name="Ceballos R.M."/>
            <person name="Birkeland N.-K."/>
        </authorList>
    </citation>
    <scope>NUCLEOTIDE SEQUENCE [LARGE SCALE GENOMIC DNA]</scope>
    <source>
        <strain evidence="3 4">Phi</strain>
    </source>
</reference>
<keyword evidence="2" id="KW-1133">Transmembrane helix</keyword>
<name>A0A4Y8PHN7_9BACT</name>
<feature type="transmembrane region" description="Helical" evidence="2">
    <location>
        <begin position="76"/>
        <end position="94"/>
    </location>
</feature>
<feature type="region of interest" description="Disordered" evidence="1">
    <location>
        <begin position="1"/>
        <end position="31"/>
    </location>
</feature>
<dbReference type="Proteomes" id="UP000297713">
    <property type="component" value="Unassembled WGS sequence"/>
</dbReference>
<gene>
    <name evidence="3" type="ORF">A7Q10_03325</name>
</gene>